<accession>A0AAN0WCT7</accession>
<evidence type="ECO:0000256" key="1">
    <source>
        <dbReference type="SAM" id="MobiDB-lite"/>
    </source>
</evidence>
<dbReference type="Proteomes" id="UP000032024">
    <property type="component" value="Chromosome"/>
</dbReference>
<dbReference type="EMBL" id="CP010525">
    <property type="protein sequence ID" value="AJO23458.1"/>
    <property type="molecule type" value="Genomic_DNA"/>
</dbReference>
<reference evidence="3" key="1">
    <citation type="submission" date="2015-01" db="EMBL/GenBank/DDBJ databases">
        <title>Comparative genome analysis of Bacillus coagulans HM-08, Clostridium butyricum HM-68, Bacillus subtilis HM-66 and Bacillus paralicheniformis BL-09.</title>
        <authorList>
            <person name="Zhang H."/>
        </authorList>
    </citation>
    <scope>NUCLEOTIDE SEQUENCE [LARGE SCALE GENOMIC DNA]</scope>
    <source>
        <strain evidence="3">HM-08</strain>
    </source>
</reference>
<evidence type="ECO:0000313" key="3">
    <source>
        <dbReference type="Proteomes" id="UP000032024"/>
    </source>
</evidence>
<organism evidence="2 3">
    <name type="scientific">Heyndrickxia coagulans</name>
    <name type="common">Weizmannia coagulans</name>
    <dbReference type="NCBI Taxonomy" id="1398"/>
    <lineage>
        <taxon>Bacteria</taxon>
        <taxon>Bacillati</taxon>
        <taxon>Bacillota</taxon>
        <taxon>Bacilli</taxon>
        <taxon>Bacillales</taxon>
        <taxon>Bacillaceae</taxon>
        <taxon>Heyndrickxia</taxon>
    </lineage>
</organism>
<evidence type="ECO:0000313" key="2">
    <source>
        <dbReference type="EMBL" id="AJO23458.1"/>
    </source>
</evidence>
<name>A0AAN0WCT7_HEYCO</name>
<protein>
    <submittedName>
        <fullName evidence="2">Uncharacterized protein</fullName>
    </submittedName>
</protein>
<proteinExistence type="predicted"/>
<dbReference type="AlphaFoldDB" id="A0AAN0WCT7"/>
<sequence>MKLSKGQKEPWTGANCSFGASKRTKGAIDRNKMSFWSVQKDKNNRGTEHIWSF</sequence>
<keyword evidence="3" id="KW-1185">Reference proteome</keyword>
<feature type="region of interest" description="Disordered" evidence="1">
    <location>
        <begin position="1"/>
        <end position="26"/>
    </location>
</feature>
<gene>
    <name evidence="2" type="ORF">SB48_HM08orf04243</name>
</gene>